<evidence type="ECO:0000313" key="4">
    <source>
        <dbReference type="EMBL" id="CAB5004274.1"/>
    </source>
</evidence>
<dbReference type="EMBL" id="CAEZYR010000079">
    <property type="protein sequence ID" value="CAB4754831.1"/>
    <property type="molecule type" value="Genomic_DNA"/>
</dbReference>
<dbReference type="InterPro" id="IPR006311">
    <property type="entry name" value="TAT_signal"/>
</dbReference>
<dbReference type="InterPro" id="IPR029062">
    <property type="entry name" value="Class_I_gatase-like"/>
</dbReference>
<evidence type="ECO:0000313" key="2">
    <source>
        <dbReference type="EMBL" id="CAB4816701.1"/>
    </source>
</evidence>
<protein>
    <submittedName>
        <fullName evidence="2">Unannotated protein</fullName>
    </submittedName>
</protein>
<dbReference type="SUPFAM" id="SSF52317">
    <property type="entry name" value="Class I glutamine amidotransferase-like"/>
    <property type="match status" value="1"/>
</dbReference>
<dbReference type="EMBL" id="CAFBOS010000119">
    <property type="protein sequence ID" value="CAB5004274.1"/>
    <property type="molecule type" value="Genomic_DNA"/>
</dbReference>
<dbReference type="EMBL" id="CAFABA010000010">
    <property type="protein sequence ID" value="CAB4816701.1"/>
    <property type="molecule type" value="Genomic_DNA"/>
</dbReference>
<dbReference type="EMBL" id="CAFBMH010000048">
    <property type="protein sequence ID" value="CAB4910272.1"/>
    <property type="molecule type" value="Genomic_DNA"/>
</dbReference>
<dbReference type="AlphaFoldDB" id="A0A6J6Z4G2"/>
<reference evidence="2" key="1">
    <citation type="submission" date="2020-05" db="EMBL/GenBank/DDBJ databases">
        <authorList>
            <person name="Chiriac C."/>
            <person name="Salcher M."/>
            <person name="Ghai R."/>
            <person name="Kavagutti S V."/>
        </authorList>
    </citation>
    <scope>NUCLEOTIDE SEQUENCE</scope>
</reference>
<name>A0A6J6Z4G2_9ZZZZ</name>
<dbReference type="PROSITE" id="PS51318">
    <property type="entry name" value="TAT"/>
    <property type="match status" value="1"/>
</dbReference>
<evidence type="ECO:0000313" key="3">
    <source>
        <dbReference type="EMBL" id="CAB4910272.1"/>
    </source>
</evidence>
<organism evidence="2">
    <name type="scientific">freshwater metagenome</name>
    <dbReference type="NCBI Taxonomy" id="449393"/>
    <lineage>
        <taxon>unclassified sequences</taxon>
        <taxon>metagenomes</taxon>
        <taxon>ecological metagenomes</taxon>
    </lineage>
</organism>
<gene>
    <name evidence="1" type="ORF">UFOPK2754_02025</name>
    <name evidence="2" type="ORF">UFOPK3139_00409</name>
    <name evidence="3" type="ORF">UFOPK3543_01452</name>
    <name evidence="4" type="ORF">UFOPK3967_01846</name>
</gene>
<evidence type="ECO:0000313" key="1">
    <source>
        <dbReference type="EMBL" id="CAB4754831.1"/>
    </source>
</evidence>
<proteinExistence type="predicted"/>
<sequence>MPHTPRLRRSALTVVVALCASLFATAVAASPASAAPPTYVVAGDDPNQTGEFWGLHESYFRDLRSIITNTTNFGPTGTVRATFTIANARTVPLNANSLNGIDVYFLSGRDLQSGEQAVLNTFVANGGAVITSSNGPSFFDTTTWLGFGLSDRNVYGDNMVDTTHRAPSPSAVVAAQVNHPIMNGPFGSVTTFDNWHSVAGFTSLPATAVGLARSPLTFPGSVTNPVTLAAIPAGALGASSGPIVATSDIDTFSNAYTVSAAAFHPGDDTNTLNGTGNGVLARNAFAWIAAEKMQQDGITSGYVSLTNPVRALDTRSTGPLGGQVTRELSLTGAGVPVNATMVAVNVTAVDPTGSGFLTVWPADSALPEVSNVNFVAGTTVANAAFVKLGANARISIYNSPGSTHVLIDVVGYVASNGSRLVNVGPTRIKDTRSNLGGSGQASTNETQTLQVAGTGAVPNGATGVILNVTAVDPTATAYLTVWPAGQAQPTGSNINTVAGTTVANLVVVRLPTSGGTDVVGRINLYNAAGSTQILVDVLGYYTNAAAAGSVTAETPHRQLDTRVSGSSLGAGETRTIGTGLSGATAVIINVTAVDPTATGYLTVFPADRSQPDASNVNFYAGRNAPNLVVVHSAADGSIKIFNSAGATHVLVDVIGRFDG</sequence>
<accession>A0A6J6Z4G2</accession>